<organism evidence="1 2">
    <name type="scientific">Catenulispora yoronensis</name>
    <dbReference type="NCBI Taxonomy" id="450799"/>
    <lineage>
        <taxon>Bacteria</taxon>
        <taxon>Bacillati</taxon>
        <taxon>Actinomycetota</taxon>
        <taxon>Actinomycetes</taxon>
        <taxon>Catenulisporales</taxon>
        <taxon>Catenulisporaceae</taxon>
        <taxon>Catenulispora</taxon>
    </lineage>
</organism>
<comment type="caution">
    <text evidence="1">The sequence shown here is derived from an EMBL/GenBank/DDBJ whole genome shotgun (WGS) entry which is preliminary data.</text>
</comment>
<reference evidence="2" key="1">
    <citation type="journal article" date="2019" name="Int. J. Syst. Evol. Microbiol.">
        <title>The Global Catalogue of Microorganisms (GCM) 10K type strain sequencing project: providing services to taxonomists for standard genome sequencing and annotation.</title>
        <authorList>
            <consortium name="The Broad Institute Genomics Platform"/>
            <consortium name="The Broad Institute Genome Sequencing Center for Infectious Disease"/>
            <person name="Wu L."/>
            <person name="Ma J."/>
        </authorList>
    </citation>
    <scope>NUCLEOTIDE SEQUENCE [LARGE SCALE GENOMIC DNA]</scope>
    <source>
        <strain evidence="2">JCM 16014</strain>
    </source>
</reference>
<proteinExistence type="predicted"/>
<dbReference type="Proteomes" id="UP001500751">
    <property type="component" value="Unassembled WGS sequence"/>
</dbReference>
<dbReference type="EMBL" id="BAAAQN010000003">
    <property type="protein sequence ID" value="GAA2014541.1"/>
    <property type="molecule type" value="Genomic_DNA"/>
</dbReference>
<accession>A0ABP5F6X0</accession>
<keyword evidence="2" id="KW-1185">Reference proteome</keyword>
<dbReference type="RefSeq" id="WP_344663994.1">
    <property type="nucleotide sequence ID" value="NZ_BAAAQN010000003.1"/>
</dbReference>
<evidence type="ECO:0000313" key="1">
    <source>
        <dbReference type="EMBL" id="GAA2014541.1"/>
    </source>
</evidence>
<name>A0ABP5F6X0_9ACTN</name>
<sequence>MTLRLTRTTISIALVAAAVGAGAWLAVGDAGPRGTSTAAPASDPVRHAPLMATGPHAAGLTVQARGPGGAELFSDGSMLLPLDSYDGYGTDVNESLIYRAVTKVEQRCMQAEGLTLPQGWGGNYLPTVLPPLVYFGVATVDDAKTYGYRLPQPVPASAPPSAVPEAVTTAFYGKPGGDGGCLQQAVATLDIDKAVDAYGEVQTLRMKALDDTHQDPLVKAANAAWSACMKTAGYSYPDPLTASNDKALLGSGSPSSAEKQTAAADATCKQHTGYEQTFMSADATHQLGRMASEGSRLDQVLKEWRDVLDKATAVTVAT</sequence>
<evidence type="ECO:0000313" key="2">
    <source>
        <dbReference type="Proteomes" id="UP001500751"/>
    </source>
</evidence>
<evidence type="ECO:0008006" key="3">
    <source>
        <dbReference type="Google" id="ProtNLM"/>
    </source>
</evidence>
<gene>
    <name evidence="1" type="ORF">GCM10009839_06900</name>
</gene>
<protein>
    <recommendedName>
        <fullName evidence="3">Secreted protein</fullName>
    </recommendedName>
</protein>